<protein>
    <submittedName>
        <fullName evidence="1">Uncharacterized protein</fullName>
    </submittedName>
</protein>
<comment type="caution">
    <text evidence="1">The sequence shown here is derived from an EMBL/GenBank/DDBJ whole genome shotgun (WGS) entry which is preliminary data.</text>
</comment>
<organism evidence="1 2">
    <name type="scientific">Melastoma candidum</name>
    <dbReference type="NCBI Taxonomy" id="119954"/>
    <lineage>
        <taxon>Eukaryota</taxon>
        <taxon>Viridiplantae</taxon>
        <taxon>Streptophyta</taxon>
        <taxon>Embryophyta</taxon>
        <taxon>Tracheophyta</taxon>
        <taxon>Spermatophyta</taxon>
        <taxon>Magnoliopsida</taxon>
        <taxon>eudicotyledons</taxon>
        <taxon>Gunneridae</taxon>
        <taxon>Pentapetalae</taxon>
        <taxon>rosids</taxon>
        <taxon>malvids</taxon>
        <taxon>Myrtales</taxon>
        <taxon>Melastomataceae</taxon>
        <taxon>Melastomatoideae</taxon>
        <taxon>Melastomateae</taxon>
        <taxon>Melastoma</taxon>
    </lineage>
</organism>
<name>A0ACB9QW33_9MYRT</name>
<evidence type="ECO:0000313" key="1">
    <source>
        <dbReference type="EMBL" id="KAI4367972.1"/>
    </source>
</evidence>
<gene>
    <name evidence="1" type="ORF">MLD38_016593</name>
</gene>
<reference evidence="2" key="1">
    <citation type="journal article" date="2023" name="Front. Plant Sci.">
        <title>Chromosomal-level genome assembly of Melastoma candidum provides insights into trichome evolution.</title>
        <authorList>
            <person name="Zhong Y."/>
            <person name="Wu W."/>
            <person name="Sun C."/>
            <person name="Zou P."/>
            <person name="Liu Y."/>
            <person name="Dai S."/>
            <person name="Zhou R."/>
        </authorList>
    </citation>
    <scope>NUCLEOTIDE SEQUENCE [LARGE SCALE GENOMIC DNA]</scope>
</reference>
<accession>A0ACB9QW33</accession>
<sequence>MSMVVRSVESLSLVSLDSVVPERDSKTGKYSGCCRISASGVWTLISLSKMLIPGIEDMFLEMKNGFIANCCQLINQEDVRQELNWMNEASSDPKGLFWQVVNCAWDQGLEVVGENDLSCYNRDAFVRIVNVARPRNNPNHRCFSSSSYRQASPFAERAMGFSELDFVIKSMHGGLGEDILPC</sequence>
<dbReference type="Proteomes" id="UP001057402">
    <property type="component" value="Chromosome 5"/>
</dbReference>
<proteinExistence type="predicted"/>
<keyword evidence="2" id="KW-1185">Reference proteome</keyword>
<dbReference type="EMBL" id="CM042884">
    <property type="protein sequence ID" value="KAI4367972.1"/>
    <property type="molecule type" value="Genomic_DNA"/>
</dbReference>
<evidence type="ECO:0000313" key="2">
    <source>
        <dbReference type="Proteomes" id="UP001057402"/>
    </source>
</evidence>